<dbReference type="PANTHER" id="PTHR24198">
    <property type="entry name" value="ANKYRIN REPEAT AND PROTEIN KINASE DOMAIN-CONTAINING PROTEIN"/>
    <property type="match status" value="1"/>
</dbReference>
<dbReference type="Pfam" id="PF25329">
    <property type="entry name" value="C2_GDE1"/>
    <property type="match status" value="1"/>
</dbReference>
<dbReference type="InterPro" id="IPR004331">
    <property type="entry name" value="SPX_dom"/>
</dbReference>
<gene>
    <name evidence="1" type="primary">SKDI07G4830</name>
    <name evidence="1" type="ORF">SKDI_07G4830</name>
</gene>
<dbReference type="SMART" id="SM00248">
    <property type="entry name" value="ANK"/>
    <property type="match status" value="6"/>
</dbReference>
<dbReference type="PROSITE" id="PS51704">
    <property type="entry name" value="GP_PDE"/>
    <property type="match status" value="1"/>
</dbReference>
<dbReference type="Proteomes" id="UP001162087">
    <property type="component" value="Chromosome 7"/>
</dbReference>
<organism evidence="1 2">
    <name type="scientific">Saccharomyces kudriavzevii (strain ATCC MYA-4449 / AS 2.2408 / CBS 8840 / NBRC 1802 / NCYC 2889)</name>
    <name type="common">Yeast</name>
    <dbReference type="NCBI Taxonomy" id="226230"/>
    <lineage>
        <taxon>Eukaryota</taxon>
        <taxon>Fungi</taxon>
        <taxon>Dikarya</taxon>
        <taxon>Ascomycota</taxon>
        <taxon>Saccharomycotina</taxon>
        <taxon>Saccharomycetes</taxon>
        <taxon>Saccharomycetales</taxon>
        <taxon>Saccharomycetaceae</taxon>
        <taxon>Saccharomyces</taxon>
    </lineage>
</organism>
<dbReference type="PANTHER" id="PTHR24198:SF165">
    <property type="entry name" value="ANKYRIN REPEAT-CONTAINING PROTEIN-RELATED"/>
    <property type="match status" value="1"/>
</dbReference>
<dbReference type="GO" id="GO:0008081">
    <property type="term" value="F:phosphoric diester hydrolase activity"/>
    <property type="evidence" value="ECO:0007669"/>
    <property type="project" value="InterPro"/>
</dbReference>
<dbReference type="InterPro" id="IPR057506">
    <property type="entry name" value="C2_GPCPD1"/>
</dbReference>
<dbReference type="GO" id="GO:0006629">
    <property type="term" value="P:lipid metabolic process"/>
    <property type="evidence" value="ECO:0007669"/>
    <property type="project" value="InterPro"/>
</dbReference>
<name>A0AA35JIR9_SACK1</name>
<dbReference type="PROSITE" id="PS50297">
    <property type="entry name" value="ANK_REP_REGION"/>
    <property type="match status" value="2"/>
</dbReference>
<sequence length="1156" mass="130980">MKFGKYLEARQLELAEYNSHFIDYKALKKLIKQLAIPTLKTSSDLDLHLTLDDIDEKIIHQRLQENKAAFFFKLERELEKVNGYYLARESDLRIKFNILHSKYKDYKLNGKLNSNQATSFKNLYAAFKKFQKDLRNLEQYVELNKTGFSKALKKWDKRSQSHDKDFYLATVVSIQPIFTRDGPLKLNDETLHILLELNDIDNNSRRADLQSNTFSNDDEGDDNNDNNKLKNYELATSKTSVNQLEHLFPASSSSLDMEMEIENWYKEILNIATVKDIQRKHALLRNFREAKIFAYLLQNSSESFHKNVFSLLKECLTTLFLLLVASPLDDNSLHIFYKSNQDHIDLSYCDEDDQVFSRKNVFHEAASCPNKSRLFILDEALTTSKLSKETVQKLLNARDIHARIPLHYAAELGKLEFVHSLLITNLLEDIDPIDSDSKTPLVLAITNNHIDVVRDLLTIGGANASPIEKPILDYSKNTISSTKVQFDPLNVACKFNNHDAAKLLLEIRSKQNADRSKNEGSQHLCQPLFKKNSTGLCTLHIVAKIGGDPQLIQLLIHYGADPNEIDGFNKWTPIFYAVRSGHSEVISELLKNSARLDIEDGNGHSPLFYALWESHVGVLNALLQAPINLAFASVNELNLQVSKLCPSTIGLTPHDEKSDLDIQDSIPDFALPPPIIPLRKYGHNFLEKKIFIKLKLKSGLESIKLTQDNGIIMSSSPGRITLSSNLPEILPRNVILPVRSGEINNFCKDISETNDEEDDEEISEDHDDGEIIFQVDSVDDFSMDFEIFPSFGTRIIAKTTAMPFLFKRATINSIATINLPLFDTRLNNIGCLTLDYQIIFPYPGNPLKIIKYEPYWKSTGSDLLTSSKDGNLVTSSSLNGSFISILVCTLNDETIVAAPKPYIEFKGTKILLNDLTKGQLEKLVDYDFGKIDGSFDEVSLKQYLSSRVVPLRSLLEVIPGSVQLVICVCFPTDKEIDTIPIKISPFININQFIDKLLLIIFEHERFLRHSGNEGMRQIVFSSCNWEACSILNWKQPNFPVLLQMKSLFRDLTTGKFMSDTPNCLNELAVSPQKMSYLNTEPINIHTMVQFAMNNNLLGVTLPYEILKICPSLARIIKQNGLLLIASVNENEQLPGNVSYSGIYCTSELLFEGSIDM</sequence>
<accession>A0AA35JIR9</accession>
<dbReference type="CDD" id="cd14483">
    <property type="entry name" value="SPX_PHO81_NUC-2_like"/>
    <property type="match status" value="1"/>
</dbReference>
<evidence type="ECO:0000313" key="1">
    <source>
        <dbReference type="EMBL" id="CAI4062916.1"/>
    </source>
</evidence>
<dbReference type="InterPro" id="IPR030395">
    <property type="entry name" value="GP_PDE_dom"/>
</dbReference>
<dbReference type="InterPro" id="IPR002110">
    <property type="entry name" value="Ankyrin_rpt"/>
</dbReference>
<dbReference type="SUPFAM" id="SSF48403">
    <property type="entry name" value="Ankyrin repeat"/>
    <property type="match status" value="1"/>
</dbReference>
<dbReference type="Pfam" id="PF12796">
    <property type="entry name" value="Ank_2"/>
    <property type="match status" value="2"/>
</dbReference>
<dbReference type="Pfam" id="PF03105">
    <property type="entry name" value="SPX"/>
    <property type="match status" value="2"/>
</dbReference>
<proteinExistence type="predicted"/>
<dbReference type="InterPro" id="IPR036770">
    <property type="entry name" value="Ankyrin_rpt-contain_sf"/>
</dbReference>
<dbReference type="OrthoDB" id="1577640at2759"/>
<dbReference type="PROSITE" id="PS51382">
    <property type="entry name" value="SPX"/>
    <property type="match status" value="1"/>
</dbReference>
<dbReference type="CDD" id="cd08578">
    <property type="entry name" value="GDPD_NUC-2_fungi"/>
    <property type="match status" value="1"/>
</dbReference>
<protein>
    <submittedName>
        <fullName evidence="1">Uncharacterized protein</fullName>
    </submittedName>
</protein>
<dbReference type="Gene3D" id="1.25.40.20">
    <property type="entry name" value="Ankyrin repeat-containing domain"/>
    <property type="match status" value="2"/>
</dbReference>
<reference evidence="1" key="1">
    <citation type="submission" date="2022-10" db="EMBL/GenBank/DDBJ databases">
        <authorList>
            <person name="Byrne P K."/>
        </authorList>
    </citation>
    <scope>NUCLEOTIDE SEQUENCE</scope>
    <source>
        <strain evidence="1">IFO1802</strain>
    </source>
</reference>
<keyword evidence="2" id="KW-1185">Reference proteome</keyword>
<evidence type="ECO:0000313" key="2">
    <source>
        <dbReference type="Proteomes" id="UP001162087"/>
    </source>
</evidence>
<dbReference type="PROSITE" id="PS50088">
    <property type="entry name" value="ANK_REPEAT"/>
    <property type="match status" value="2"/>
</dbReference>
<dbReference type="EMBL" id="OX365902">
    <property type="protein sequence ID" value="CAI4062916.1"/>
    <property type="molecule type" value="Genomic_DNA"/>
</dbReference>